<keyword evidence="5" id="KW-1185">Reference proteome</keyword>
<gene>
    <name evidence="4" type="ORF">CQY22_014885</name>
</gene>
<name>A0A2G5P6B1_9MYCO</name>
<dbReference type="PANTHER" id="PTHR30055">
    <property type="entry name" value="HTH-TYPE TRANSCRIPTIONAL REGULATOR RUTR"/>
    <property type="match status" value="1"/>
</dbReference>
<keyword evidence="1 2" id="KW-0238">DNA-binding</keyword>
<dbReference type="Gene3D" id="1.10.357.10">
    <property type="entry name" value="Tetracycline Repressor, domain 2"/>
    <property type="match status" value="1"/>
</dbReference>
<dbReference type="OrthoDB" id="3218408at2"/>
<feature type="DNA-binding region" description="H-T-H motif" evidence="2">
    <location>
        <begin position="29"/>
        <end position="48"/>
    </location>
</feature>
<dbReference type="GO" id="GO:0003700">
    <property type="term" value="F:DNA-binding transcription factor activity"/>
    <property type="evidence" value="ECO:0007669"/>
    <property type="project" value="TreeGrafter"/>
</dbReference>
<protein>
    <submittedName>
        <fullName evidence="4">TetR/AcrR family transcriptional regulator</fullName>
    </submittedName>
</protein>
<dbReference type="InterPro" id="IPR001647">
    <property type="entry name" value="HTH_TetR"/>
</dbReference>
<dbReference type="Pfam" id="PF00440">
    <property type="entry name" value="TetR_N"/>
    <property type="match status" value="1"/>
</dbReference>
<dbReference type="InterPro" id="IPR050109">
    <property type="entry name" value="HTH-type_TetR-like_transc_reg"/>
</dbReference>
<evidence type="ECO:0000313" key="4">
    <source>
        <dbReference type="EMBL" id="PIB73908.1"/>
    </source>
</evidence>
<evidence type="ECO:0000256" key="1">
    <source>
        <dbReference type="ARBA" id="ARBA00023125"/>
    </source>
</evidence>
<reference evidence="4 5" key="1">
    <citation type="journal article" date="2017" name="Infect. Genet. Evol.">
        <title>The new phylogeny of the genus Mycobacterium: The old and the news.</title>
        <authorList>
            <person name="Tortoli E."/>
            <person name="Fedrizzi T."/>
            <person name="Meehan C.J."/>
            <person name="Trovato A."/>
            <person name="Grottola A."/>
            <person name="Giacobazzi E."/>
            <person name="Serpini G.F."/>
            <person name="Tagliazucchi S."/>
            <person name="Fabio A."/>
            <person name="Bettua C."/>
            <person name="Bertorelli R."/>
            <person name="Frascaro F."/>
            <person name="De Sanctis V."/>
            <person name="Pecorari M."/>
            <person name="Jousson O."/>
            <person name="Segata N."/>
            <person name="Cirillo D.M."/>
        </authorList>
    </citation>
    <scope>NUCLEOTIDE SEQUENCE [LARGE SCALE GENOMIC DNA]</scope>
    <source>
        <strain evidence="4 5">CIP1034565</strain>
    </source>
</reference>
<dbReference type="EMBL" id="PDCN02000022">
    <property type="protein sequence ID" value="PIB73908.1"/>
    <property type="molecule type" value="Genomic_DNA"/>
</dbReference>
<dbReference type="RefSeq" id="WP_090589417.1">
    <property type="nucleotide sequence ID" value="NZ_CP104302.1"/>
</dbReference>
<sequence>MPNKTRLSVDDWIDAGFEILAAEGRDAVKVDRLCQHLGVTKGSFYWHFTSMSAYRDALIEEWAQLSGREHPVSHAPADLPPRKRLSLMTEAVVSPRHWKLERAMREWARTDDAVAASVSAADRRALAAVREAFVDLGFDAEEADVRARVTFAAGLGFLIMSGPKSRPLPRARRERVLDLMARP</sequence>
<dbReference type="GO" id="GO:0000976">
    <property type="term" value="F:transcription cis-regulatory region binding"/>
    <property type="evidence" value="ECO:0007669"/>
    <property type="project" value="TreeGrafter"/>
</dbReference>
<proteinExistence type="predicted"/>
<organism evidence="4 5">
    <name type="scientific">Mycolicibacterium brumae</name>
    <dbReference type="NCBI Taxonomy" id="85968"/>
    <lineage>
        <taxon>Bacteria</taxon>
        <taxon>Bacillati</taxon>
        <taxon>Actinomycetota</taxon>
        <taxon>Actinomycetes</taxon>
        <taxon>Mycobacteriales</taxon>
        <taxon>Mycobacteriaceae</taxon>
        <taxon>Mycolicibacterium</taxon>
    </lineage>
</organism>
<accession>A0A2G5P6B1</accession>
<dbReference type="STRING" id="85968.GCA_900073015_02532"/>
<dbReference type="InterPro" id="IPR009057">
    <property type="entry name" value="Homeodomain-like_sf"/>
</dbReference>
<dbReference type="PROSITE" id="PS50977">
    <property type="entry name" value="HTH_TETR_2"/>
    <property type="match status" value="1"/>
</dbReference>
<dbReference type="AlphaFoldDB" id="A0A2G5P6B1"/>
<evidence type="ECO:0000259" key="3">
    <source>
        <dbReference type="PROSITE" id="PS50977"/>
    </source>
</evidence>
<feature type="domain" description="HTH tetR-type" evidence="3">
    <location>
        <begin position="6"/>
        <end position="66"/>
    </location>
</feature>
<evidence type="ECO:0000256" key="2">
    <source>
        <dbReference type="PROSITE-ProRule" id="PRU00335"/>
    </source>
</evidence>
<dbReference type="SUPFAM" id="SSF46689">
    <property type="entry name" value="Homeodomain-like"/>
    <property type="match status" value="1"/>
</dbReference>
<comment type="caution">
    <text evidence="4">The sequence shown here is derived from an EMBL/GenBank/DDBJ whole genome shotgun (WGS) entry which is preliminary data.</text>
</comment>
<dbReference type="Proteomes" id="UP000230551">
    <property type="component" value="Unassembled WGS sequence"/>
</dbReference>
<evidence type="ECO:0000313" key="5">
    <source>
        <dbReference type="Proteomes" id="UP000230551"/>
    </source>
</evidence>
<dbReference type="PANTHER" id="PTHR30055:SF239">
    <property type="entry name" value="TRANSCRIPTIONAL REGULATORY PROTEIN"/>
    <property type="match status" value="1"/>
</dbReference>